<evidence type="ECO:0000256" key="6">
    <source>
        <dbReference type="ARBA" id="ARBA00022692"/>
    </source>
</evidence>
<evidence type="ECO:0000256" key="4">
    <source>
        <dbReference type="ARBA" id="ARBA00022475"/>
    </source>
</evidence>
<keyword evidence="6 9" id="KW-0812">Transmembrane</keyword>
<feature type="transmembrane region" description="Helical" evidence="9">
    <location>
        <begin position="146"/>
        <end position="169"/>
    </location>
</feature>
<accession>A0ABV9QPE8</accession>
<name>A0ABV9QPE8_9FIRM</name>
<protein>
    <recommendedName>
        <fullName evidence="9">Transport permease protein</fullName>
    </recommendedName>
</protein>
<feature type="transmembrane region" description="Helical" evidence="9">
    <location>
        <begin position="234"/>
        <end position="252"/>
    </location>
</feature>
<feature type="domain" description="ABC transmembrane type-2" evidence="10">
    <location>
        <begin position="36"/>
        <end position="254"/>
    </location>
</feature>
<feature type="transmembrane region" description="Helical" evidence="9">
    <location>
        <begin position="175"/>
        <end position="193"/>
    </location>
</feature>
<dbReference type="RefSeq" id="WP_379788868.1">
    <property type="nucleotide sequence ID" value="NZ_JBHSHL010000045.1"/>
</dbReference>
<keyword evidence="3 9" id="KW-0813">Transport</keyword>
<evidence type="ECO:0000256" key="8">
    <source>
        <dbReference type="ARBA" id="ARBA00023136"/>
    </source>
</evidence>
<dbReference type="PANTHER" id="PTHR30413:SF8">
    <property type="entry name" value="TRANSPORT PERMEASE PROTEIN"/>
    <property type="match status" value="1"/>
</dbReference>
<evidence type="ECO:0000256" key="1">
    <source>
        <dbReference type="ARBA" id="ARBA00004429"/>
    </source>
</evidence>
<dbReference type="InterPro" id="IPR013525">
    <property type="entry name" value="ABC2_TM"/>
</dbReference>
<feature type="transmembrane region" description="Helical" evidence="9">
    <location>
        <begin position="114"/>
        <end position="134"/>
    </location>
</feature>
<keyword evidence="5" id="KW-0997">Cell inner membrane</keyword>
<evidence type="ECO:0000256" key="5">
    <source>
        <dbReference type="ARBA" id="ARBA00022519"/>
    </source>
</evidence>
<dbReference type="PRINTS" id="PR00164">
    <property type="entry name" value="ABC2TRNSPORT"/>
</dbReference>
<dbReference type="PANTHER" id="PTHR30413">
    <property type="entry name" value="INNER MEMBRANE TRANSPORT PERMEASE"/>
    <property type="match status" value="1"/>
</dbReference>
<dbReference type="Pfam" id="PF01061">
    <property type="entry name" value="ABC2_membrane"/>
    <property type="match status" value="1"/>
</dbReference>
<keyword evidence="4 9" id="KW-1003">Cell membrane</keyword>
<evidence type="ECO:0000256" key="7">
    <source>
        <dbReference type="ARBA" id="ARBA00022989"/>
    </source>
</evidence>
<keyword evidence="12" id="KW-1185">Reference proteome</keyword>
<dbReference type="EMBL" id="JBHSHL010000045">
    <property type="protein sequence ID" value="MFC4805316.1"/>
    <property type="molecule type" value="Genomic_DNA"/>
</dbReference>
<dbReference type="InterPro" id="IPR047817">
    <property type="entry name" value="ABC2_TM_bact-type"/>
</dbReference>
<sequence length="262" mass="30650">MFEKIRGYFFGFNKYKDLLRELVIRDIKVRYRKSFLGILWTVLNPLMMMAVLTVVFSTIFRSNIENFPVYYLTGSLLFSFNSEATTQAQTAIIGNASLIKKVYIPKYLFPLSRVMSSLVNLCFSFIALLIVMVVTKSTFHPTMIFAVYPIICLMMFTTGLSLVLSVYTVFFRDLVHLYGVFTLIWMYLTPLFYPLEMLPPEAKSIVEMNPLYHFIVYFRLVILDGHIPTLMQHINLFLIGFMFLIIGIVVFIRRQDKFILYI</sequence>
<evidence type="ECO:0000256" key="9">
    <source>
        <dbReference type="RuleBase" id="RU361157"/>
    </source>
</evidence>
<comment type="similarity">
    <text evidence="2 9">Belongs to the ABC-2 integral membrane protein family.</text>
</comment>
<dbReference type="PROSITE" id="PS51012">
    <property type="entry name" value="ABC_TM2"/>
    <property type="match status" value="1"/>
</dbReference>
<organism evidence="11 12">
    <name type="scientific">Filifactor villosus</name>
    <dbReference type="NCBI Taxonomy" id="29374"/>
    <lineage>
        <taxon>Bacteria</taxon>
        <taxon>Bacillati</taxon>
        <taxon>Bacillota</taxon>
        <taxon>Clostridia</taxon>
        <taxon>Peptostreptococcales</taxon>
        <taxon>Filifactoraceae</taxon>
        <taxon>Filifactor</taxon>
    </lineage>
</organism>
<feature type="transmembrane region" description="Helical" evidence="9">
    <location>
        <begin position="35"/>
        <end position="60"/>
    </location>
</feature>
<evidence type="ECO:0000313" key="11">
    <source>
        <dbReference type="EMBL" id="MFC4805316.1"/>
    </source>
</evidence>
<keyword evidence="7 9" id="KW-1133">Transmembrane helix</keyword>
<gene>
    <name evidence="11" type="ORF">ACFO4R_09505</name>
</gene>
<evidence type="ECO:0000259" key="10">
    <source>
        <dbReference type="PROSITE" id="PS51012"/>
    </source>
</evidence>
<proteinExistence type="inferred from homology"/>
<comment type="subcellular location">
    <subcellularLocation>
        <location evidence="1">Cell inner membrane</location>
        <topology evidence="1">Multi-pass membrane protein</topology>
    </subcellularLocation>
    <subcellularLocation>
        <location evidence="9">Cell membrane</location>
        <topology evidence="9">Multi-pass membrane protein</topology>
    </subcellularLocation>
</comment>
<dbReference type="Proteomes" id="UP001595916">
    <property type="component" value="Unassembled WGS sequence"/>
</dbReference>
<dbReference type="InterPro" id="IPR000412">
    <property type="entry name" value="ABC_2_transport"/>
</dbReference>
<evidence type="ECO:0000256" key="3">
    <source>
        <dbReference type="ARBA" id="ARBA00022448"/>
    </source>
</evidence>
<reference evidence="12" key="1">
    <citation type="journal article" date="2019" name="Int. J. Syst. Evol. Microbiol.">
        <title>The Global Catalogue of Microorganisms (GCM) 10K type strain sequencing project: providing services to taxonomists for standard genome sequencing and annotation.</title>
        <authorList>
            <consortium name="The Broad Institute Genomics Platform"/>
            <consortium name="The Broad Institute Genome Sequencing Center for Infectious Disease"/>
            <person name="Wu L."/>
            <person name="Ma J."/>
        </authorList>
    </citation>
    <scope>NUCLEOTIDE SEQUENCE [LARGE SCALE GENOMIC DNA]</scope>
    <source>
        <strain evidence="12">CCUG 46385</strain>
    </source>
</reference>
<comment type="caution">
    <text evidence="11">The sequence shown here is derived from an EMBL/GenBank/DDBJ whole genome shotgun (WGS) entry which is preliminary data.</text>
</comment>
<evidence type="ECO:0000256" key="2">
    <source>
        <dbReference type="ARBA" id="ARBA00007783"/>
    </source>
</evidence>
<keyword evidence="8 9" id="KW-0472">Membrane</keyword>
<comment type="caution">
    <text evidence="9">Lacks conserved residue(s) required for the propagation of feature annotation.</text>
</comment>
<evidence type="ECO:0000313" key="12">
    <source>
        <dbReference type="Proteomes" id="UP001595916"/>
    </source>
</evidence>